<comment type="caution">
    <text evidence="1">The sequence shown here is derived from an EMBL/GenBank/DDBJ whole genome shotgun (WGS) entry which is preliminary data.</text>
</comment>
<dbReference type="InterPro" id="IPR006944">
    <property type="entry name" value="Phage/GTA_portal"/>
</dbReference>
<accession>X1TAR9</accession>
<feature type="non-terminal residue" evidence="1">
    <location>
        <position position="228"/>
    </location>
</feature>
<protein>
    <submittedName>
        <fullName evidence="1">Uncharacterized protein</fullName>
    </submittedName>
</protein>
<dbReference type="Pfam" id="PF04860">
    <property type="entry name" value="Phage_portal"/>
    <property type="match status" value="1"/>
</dbReference>
<dbReference type="EMBL" id="BARW01011821">
    <property type="protein sequence ID" value="GAI77109.1"/>
    <property type="molecule type" value="Genomic_DNA"/>
</dbReference>
<sequence length="228" mass="25837">AWMIVLKGKWADDSVKKITKFLNEEIKGSKNANKTIVFKVGEGDSMEQERVSDEVKEGSFKDYMQRLIDDVLISYSMPGYRIGLNVEGRLGGTNIRESTEIYKNGVVEPLQEDIEDVVNHKLIEQGLHCESYKFKLNDLDIRDVDAESKRCVRLINAATMTPNQARNKLGLGKPYTGGNKYYMKSGLEEVGEEELEKREDKFIKAMEDLKEGISKLAEGDFLKEAGKD</sequence>
<evidence type="ECO:0000313" key="1">
    <source>
        <dbReference type="EMBL" id="GAI77109.1"/>
    </source>
</evidence>
<gene>
    <name evidence="1" type="ORF">S12H4_22605</name>
</gene>
<name>X1TAR9_9ZZZZ</name>
<feature type="non-terminal residue" evidence="1">
    <location>
        <position position="1"/>
    </location>
</feature>
<organism evidence="1">
    <name type="scientific">marine sediment metagenome</name>
    <dbReference type="NCBI Taxonomy" id="412755"/>
    <lineage>
        <taxon>unclassified sequences</taxon>
        <taxon>metagenomes</taxon>
        <taxon>ecological metagenomes</taxon>
    </lineage>
</organism>
<reference evidence="1" key="1">
    <citation type="journal article" date="2014" name="Front. Microbiol.">
        <title>High frequency of phylogenetically diverse reductive dehalogenase-homologous genes in deep subseafloor sedimentary metagenomes.</title>
        <authorList>
            <person name="Kawai M."/>
            <person name="Futagami T."/>
            <person name="Toyoda A."/>
            <person name="Takaki Y."/>
            <person name="Nishi S."/>
            <person name="Hori S."/>
            <person name="Arai W."/>
            <person name="Tsubouchi T."/>
            <person name="Morono Y."/>
            <person name="Uchiyama I."/>
            <person name="Ito T."/>
            <person name="Fujiyama A."/>
            <person name="Inagaki F."/>
            <person name="Takami H."/>
        </authorList>
    </citation>
    <scope>NUCLEOTIDE SEQUENCE</scope>
    <source>
        <strain evidence="1">Expedition CK06-06</strain>
    </source>
</reference>
<proteinExistence type="predicted"/>
<dbReference type="AlphaFoldDB" id="X1TAR9"/>